<dbReference type="SUPFAM" id="SSF55604">
    <property type="entry name" value="Glucose permease domain IIB"/>
    <property type="match status" value="1"/>
</dbReference>
<evidence type="ECO:0000256" key="13">
    <source>
        <dbReference type="ARBA" id="ARBA00042526"/>
    </source>
</evidence>
<sequence>DKSKVDVAGIKALGASGVLEVGNTMQAIFGPKSDQIKHDMAKIMSGEITKPSETTVTEEMSDEPVHVEALGTTDIYAPGVGQIIPLSEVPDQVFAGKMMGDGVGFIPEKGEIVAPFDGTVKTIFPTKHAIGLESESGVEVLIHIGIDTVKLNGEGFESLINVDEKVTQGQPLMKVNLAYLKAHAPSIVTPMIITNLENKELVI</sequence>
<protein>
    <recommendedName>
        <fullName evidence="11">PTS system glucose-specific EIIA component</fullName>
    </recommendedName>
    <alternativeName>
        <fullName evidence="14">EIIA-Glc</fullName>
    </alternativeName>
    <alternativeName>
        <fullName evidence="13">EIII-Glc</fullName>
    </alternativeName>
    <alternativeName>
        <fullName evidence="12">Glucose-specific phosphotransferase enzyme IIA component</fullName>
    </alternativeName>
</protein>
<evidence type="ECO:0000256" key="8">
    <source>
        <dbReference type="ARBA" id="ARBA00022777"/>
    </source>
</evidence>
<evidence type="ECO:0000256" key="10">
    <source>
        <dbReference type="ARBA" id="ARBA00023136"/>
    </source>
</evidence>
<dbReference type="AlphaFoldDB" id="A0AA44A4V4"/>
<feature type="domain" description="PTS EIIA type-1" evidence="16">
    <location>
        <begin position="91"/>
        <end position="195"/>
    </location>
</feature>
<dbReference type="PANTHER" id="PTHR45008">
    <property type="entry name" value="PTS SYSTEM GLUCOSE-SPECIFIC EIIA COMPONENT"/>
    <property type="match status" value="1"/>
</dbReference>
<evidence type="ECO:0000256" key="4">
    <source>
        <dbReference type="ARBA" id="ARBA00022597"/>
    </source>
</evidence>
<evidence type="ECO:0000256" key="11">
    <source>
        <dbReference type="ARBA" id="ARBA00039163"/>
    </source>
</evidence>
<dbReference type="Pfam" id="PF00358">
    <property type="entry name" value="PTS_EIIA_1"/>
    <property type="match status" value="1"/>
</dbReference>
<feature type="non-terminal residue" evidence="18">
    <location>
        <position position="1"/>
    </location>
</feature>
<evidence type="ECO:0000259" key="16">
    <source>
        <dbReference type="PROSITE" id="PS51093"/>
    </source>
</evidence>
<dbReference type="PROSITE" id="PS00371">
    <property type="entry name" value="PTS_EIIA_TYPE_1_HIS"/>
    <property type="match status" value="1"/>
</dbReference>
<feature type="domain" description="PTS EIIB type-1" evidence="17">
    <location>
        <begin position="1"/>
        <end position="50"/>
    </location>
</feature>
<evidence type="ECO:0000256" key="14">
    <source>
        <dbReference type="ARBA" id="ARBA00042873"/>
    </source>
</evidence>
<dbReference type="GO" id="GO:0016301">
    <property type="term" value="F:kinase activity"/>
    <property type="evidence" value="ECO:0007669"/>
    <property type="project" value="UniProtKB-KW"/>
</dbReference>
<evidence type="ECO:0000256" key="9">
    <source>
        <dbReference type="ARBA" id="ARBA00022989"/>
    </source>
</evidence>
<dbReference type="Gene3D" id="3.30.1360.60">
    <property type="entry name" value="Glucose permease domain IIB"/>
    <property type="match status" value="1"/>
</dbReference>
<evidence type="ECO:0000256" key="6">
    <source>
        <dbReference type="ARBA" id="ARBA00022683"/>
    </source>
</evidence>
<evidence type="ECO:0000256" key="5">
    <source>
        <dbReference type="ARBA" id="ARBA00022679"/>
    </source>
</evidence>
<evidence type="ECO:0000313" key="19">
    <source>
        <dbReference type="Proteomes" id="UP000460351"/>
    </source>
</evidence>
<evidence type="ECO:0000256" key="1">
    <source>
        <dbReference type="ARBA" id="ARBA00004496"/>
    </source>
</evidence>
<dbReference type="SUPFAM" id="SSF51261">
    <property type="entry name" value="Duplicated hybrid motif"/>
    <property type="match status" value="1"/>
</dbReference>
<keyword evidence="8" id="KW-0418">Kinase</keyword>
<dbReference type="InterPro" id="IPR050890">
    <property type="entry name" value="PTS_EIIA_component"/>
</dbReference>
<keyword evidence="9" id="KW-1133">Transmembrane helix</keyword>
<proteinExistence type="predicted"/>
<dbReference type="InterPro" id="IPR011055">
    <property type="entry name" value="Dup_hybrid_motif"/>
</dbReference>
<gene>
    <name evidence="18" type="ORF">E4K51_28005</name>
</gene>
<dbReference type="GO" id="GO:0009401">
    <property type="term" value="P:phosphoenolpyruvate-dependent sugar phosphotransferase system"/>
    <property type="evidence" value="ECO:0007669"/>
    <property type="project" value="UniProtKB-KW"/>
</dbReference>
<keyword evidence="5" id="KW-0808">Transferase</keyword>
<dbReference type="InterPro" id="IPR001996">
    <property type="entry name" value="PTS_IIB_1"/>
</dbReference>
<evidence type="ECO:0000256" key="7">
    <source>
        <dbReference type="ARBA" id="ARBA00022692"/>
    </source>
</evidence>
<evidence type="ECO:0000256" key="3">
    <source>
        <dbReference type="ARBA" id="ARBA00022475"/>
    </source>
</evidence>
<dbReference type="InterPro" id="IPR036878">
    <property type="entry name" value="Glu_permease_IIB"/>
</dbReference>
<dbReference type="EMBL" id="SQQU01000300">
    <property type="protein sequence ID" value="MQS33832.1"/>
    <property type="molecule type" value="Genomic_DNA"/>
</dbReference>
<organism evidence="18 19">
    <name type="scientific">Escherichia coli</name>
    <dbReference type="NCBI Taxonomy" id="562"/>
    <lineage>
        <taxon>Bacteria</taxon>
        <taxon>Pseudomonadati</taxon>
        <taxon>Pseudomonadota</taxon>
        <taxon>Gammaproteobacteria</taxon>
        <taxon>Enterobacterales</taxon>
        <taxon>Enterobacteriaceae</taxon>
        <taxon>Escherichia</taxon>
    </lineage>
</organism>
<evidence type="ECO:0000256" key="15">
    <source>
        <dbReference type="PROSITE-ProRule" id="PRU00421"/>
    </source>
</evidence>
<evidence type="ECO:0000259" key="17">
    <source>
        <dbReference type="PROSITE" id="PS51098"/>
    </source>
</evidence>
<evidence type="ECO:0000313" key="18">
    <source>
        <dbReference type="EMBL" id="MQS33832.1"/>
    </source>
</evidence>
<dbReference type="NCBIfam" id="TIGR00830">
    <property type="entry name" value="PTBA"/>
    <property type="match status" value="1"/>
</dbReference>
<reference evidence="18 19" key="1">
    <citation type="journal article" date="2019" name="Microorganisms">
        <title>Characteristics of Carbapenem-Resistant and Colistin-Resistant Escherichia coli Co-Producing NDM-1 and MCR-1 from Pig Farms in China.</title>
        <authorList>
            <person name="Peng Z."/>
            <person name="Li X."/>
            <person name="Hu Z."/>
            <person name="Li Z."/>
            <person name="Lv Y."/>
            <person name="Lei M."/>
            <person name="Wu B."/>
            <person name="Chen H."/>
            <person name="Wang X."/>
        </authorList>
    </citation>
    <scope>NUCLEOTIDE SEQUENCE [LARGE SCALE GENOMIC DNA]</scope>
    <source>
        <strain evidence="18 19">RXD010</strain>
    </source>
</reference>
<dbReference type="Proteomes" id="UP000460351">
    <property type="component" value="Unassembled WGS sequence"/>
</dbReference>
<dbReference type="GO" id="GO:0005737">
    <property type="term" value="C:cytoplasm"/>
    <property type="evidence" value="ECO:0007669"/>
    <property type="project" value="UniProtKB-SubCell"/>
</dbReference>
<evidence type="ECO:0000256" key="12">
    <source>
        <dbReference type="ARBA" id="ARBA00042296"/>
    </source>
</evidence>
<evidence type="ECO:0000256" key="2">
    <source>
        <dbReference type="ARBA" id="ARBA00022448"/>
    </source>
</evidence>
<dbReference type="Gene3D" id="2.70.70.10">
    <property type="entry name" value="Glucose Permease (Domain IIA)"/>
    <property type="match status" value="1"/>
</dbReference>
<keyword evidence="4 18" id="KW-0762">Sugar transport</keyword>
<dbReference type="PROSITE" id="PS51093">
    <property type="entry name" value="PTS_EIIA_TYPE_1"/>
    <property type="match status" value="1"/>
</dbReference>
<dbReference type="PROSITE" id="PS51098">
    <property type="entry name" value="PTS_EIIB_TYPE_1"/>
    <property type="match status" value="1"/>
</dbReference>
<dbReference type="GO" id="GO:0008982">
    <property type="term" value="F:protein-N(PI)-phosphohistidine-sugar phosphotransferase activity"/>
    <property type="evidence" value="ECO:0007669"/>
    <property type="project" value="InterPro"/>
</dbReference>
<dbReference type="InterPro" id="IPR001127">
    <property type="entry name" value="PTS_EIIA_1_perm"/>
</dbReference>
<keyword evidence="7" id="KW-0812">Transmembrane</keyword>
<keyword evidence="6" id="KW-0598">Phosphotransferase system</keyword>
<comment type="subcellular location">
    <subcellularLocation>
        <location evidence="1">Cytoplasm</location>
    </subcellularLocation>
</comment>
<comment type="caution">
    <text evidence="15">Lacks conserved residue(s) required for the propagation of feature annotation.</text>
</comment>
<keyword evidence="10" id="KW-0472">Membrane</keyword>
<accession>A0AA44A4V4</accession>
<dbReference type="PANTHER" id="PTHR45008:SF1">
    <property type="entry name" value="PTS SYSTEM GLUCOSE-SPECIFIC EIIA COMPONENT"/>
    <property type="match status" value="1"/>
</dbReference>
<keyword evidence="2" id="KW-0813">Transport</keyword>
<keyword evidence="3" id="KW-1003">Cell membrane</keyword>
<name>A0AA44A4V4_ECOLX</name>
<feature type="non-terminal residue" evidence="18">
    <location>
        <position position="203"/>
    </location>
</feature>
<dbReference type="FunFam" id="2.70.70.10:FF:000001">
    <property type="entry name" value="PTS system glucose-specific IIA component"/>
    <property type="match status" value="1"/>
</dbReference>
<comment type="caution">
    <text evidence="18">The sequence shown here is derived from an EMBL/GenBank/DDBJ whole genome shotgun (WGS) entry which is preliminary data.</text>
</comment>